<evidence type="ECO:0000256" key="1">
    <source>
        <dbReference type="SAM" id="MobiDB-lite"/>
    </source>
</evidence>
<comment type="caution">
    <text evidence="3">The sequence shown here is derived from an EMBL/GenBank/DDBJ whole genome shotgun (WGS) entry which is preliminary data.</text>
</comment>
<feature type="transmembrane region" description="Helical" evidence="2">
    <location>
        <begin position="116"/>
        <end position="137"/>
    </location>
</feature>
<dbReference type="EMBL" id="JAUNZN010000009">
    <property type="protein sequence ID" value="KAK4816517.1"/>
    <property type="molecule type" value="Genomic_DNA"/>
</dbReference>
<keyword evidence="2" id="KW-0472">Membrane</keyword>
<name>A0AAN7NI74_MYCAM</name>
<keyword evidence="2" id="KW-0812">Transmembrane</keyword>
<proteinExistence type="predicted"/>
<accession>A0AAN7NI74</accession>
<dbReference type="Proteomes" id="UP001333110">
    <property type="component" value="Unassembled WGS sequence"/>
</dbReference>
<evidence type="ECO:0000256" key="2">
    <source>
        <dbReference type="SAM" id="Phobius"/>
    </source>
</evidence>
<dbReference type="AlphaFoldDB" id="A0AAN7NI74"/>
<protein>
    <submittedName>
        <fullName evidence="3">Uncharacterized protein</fullName>
    </submittedName>
</protein>
<gene>
    <name evidence="3" type="ORF">QYF61_017617</name>
</gene>
<reference evidence="3 4" key="1">
    <citation type="journal article" date="2023" name="J. Hered.">
        <title>Chromosome-level genome of the wood stork (Mycteria americana) provides insight into avian chromosome evolution.</title>
        <authorList>
            <person name="Flamio R. Jr."/>
            <person name="Ramstad K.M."/>
        </authorList>
    </citation>
    <scope>NUCLEOTIDE SEQUENCE [LARGE SCALE GENOMIC DNA]</scope>
    <source>
        <strain evidence="3">JAX WOST 10</strain>
    </source>
</reference>
<feature type="compositionally biased region" description="Polar residues" evidence="1">
    <location>
        <begin position="81"/>
        <end position="93"/>
    </location>
</feature>
<organism evidence="3 4">
    <name type="scientific">Mycteria americana</name>
    <name type="common">Wood stork</name>
    <dbReference type="NCBI Taxonomy" id="33587"/>
    <lineage>
        <taxon>Eukaryota</taxon>
        <taxon>Metazoa</taxon>
        <taxon>Chordata</taxon>
        <taxon>Craniata</taxon>
        <taxon>Vertebrata</taxon>
        <taxon>Euteleostomi</taxon>
        <taxon>Archelosauria</taxon>
        <taxon>Archosauria</taxon>
        <taxon>Dinosauria</taxon>
        <taxon>Saurischia</taxon>
        <taxon>Theropoda</taxon>
        <taxon>Coelurosauria</taxon>
        <taxon>Aves</taxon>
        <taxon>Neognathae</taxon>
        <taxon>Neoaves</taxon>
        <taxon>Aequornithes</taxon>
        <taxon>Ciconiiformes</taxon>
        <taxon>Ciconiidae</taxon>
        <taxon>Mycteria</taxon>
    </lineage>
</organism>
<evidence type="ECO:0000313" key="3">
    <source>
        <dbReference type="EMBL" id="KAK4816517.1"/>
    </source>
</evidence>
<evidence type="ECO:0000313" key="4">
    <source>
        <dbReference type="Proteomes" id="UP001333110"/>
    </source>
</evidence>
<sequence length="141" mass="16133">MCIKPDGTTEEDRDRILSAVLSDRMRSNGYKLKCNPTGLFWSETKKPAPNNYHLNMMTLTVKIHLEKEPNQKEPDEGRTKPLQSQGRRAQGNSVDSFPCAGCYRKRAVRARLQRRIISWQGKGETVILIMFASFILLHQKG</sequence>
<feature type="region of interest" description="Disordered" evidence="1">
    <location>
        <begin position="66"/>
        <end position="93"/>
    </location>
</feature>
<keyword evidence="4" id="KW-1185">Reference proteome</keyword>
<keyword evidence="2" id="KW-1133">Transmembrane helix</keyword>
<feature type="compositionally biased region" description="Basic and acidic residues" evidence="1">
    <location>
        <begin position="66"/>
        <end position="79"/>
    </location>
</feature>